<dbReference type="AlphaFoldDB" id="A0A183VGX1"/>
<reference evidence="4" key="1">
    <citation type="submission" date="2016-06" db="UniProtKB">
        <authorList>
            <consortium name="WormBaseParasite"/>
        </authorList>
    </citation>
    <scope>IDENTIFICATION</scope>
</reference>
<accession>A0A183VGX1</accession>
<sequence>MVYLSVKRATTLCSQPNLKGLEKREWQQLQKLRETFSAQLTSGDAATLTVEKRAQLAHTVLTGSKEIVFDELTGAKAKELLERVANCECMLNRESVLLTASEGEEEEECERKELVVGSKSIETLKADPKVVFVQMENDAAEPSLDCTSLVNAAEFGFENIASGPSVIVLAPVKKPKSPLGTDAHGDNVIKTAQSATTRTAQRLPDKTGAAPNIENR</sequence>
<evidence type="ECO:0000313" key="4">
    <source>
        <dbReference type="WBParaSite" id="TCNE_0001999501-mRNA-1"/>
    </source>
</evidence>
<organism evidence="3 4">
    <name type="scientific">Toxocara canis</name>
    <name type="common">Canine roundworm</name>
    <dbReference type="NCBI Taxonomy" id="6265"/>
    <lineage>
        <taxon>Eukaryota</taxon>
        <taxon>Metazoa</taxon>
        <taxon>Ecdysozoa</taxon>
        <taxon>Nematoda</taxon>
        <taxon>Chromadorea</taxon>
        <taxon>Rhabditida</taxon>
        <taxon>Spirurina</taxon>
        <taxon>Ascaridomorpha</taxon>
        <taxon>Ascaridoidea</taxon>
        <taxon>Toxocaridae</taxon>
        <taxon>Toxocara</taxon>
    </lineage>
</organism>
<feature type="region of interest" description="Disordered" evidence="1">
    <location>
        <begin position="177"/>
        <end position="216"/>
    </location>
</feature>
<keyword evidence="3" id="KW-1185">Reference proteome</keyword>
<dbReference type="EMBL" id="UYWY01027918">
    <property type="protein sequence ID" value="VDM51312.1"/>
    <property type="molecule type" value="Genomic_DNA"/>
</dbReference>
<dbReference type="Proteomes" id="UP000050794">
    <property type="component" value="Unassembled WGS sequence"/>
</dbReference>
<proteinExistence type="predicted"/>
<evidence type="ECO:0000256" key="1">
    <source>
        <dbReference type="SAM" id="MobiDB-lite"/>
    </source>
</evidence>
<gene>
    <name evidence="2" type="ORF">TCNE_LOCUS19991</name>
</gene>
<dbReference type="WBParaSite" id="TCNE_0001999501-mRNA-1">
    <property type="protein sequence ID" value="TCNE_0001999501-mRNA-1"/>
    <property type="gene ID" value="TCNE_0001999501"/>
</dbReference>
<protein>
    <submittedName>
        <fullName evidence="4">ABC transporter domain-containing protein</fullName>
    </submittedName>
</protein>
<name>A0A183VGX1_TOXCA</name>
<evidence type="ECO:0000313" key="2">
    <source>
        <dbReference type="EMBL" id="VDM51312.1"/>
    </source>
</evidence>
<evidence type="ECO:0000313" key="3">
    <source>
        <dbReference type="Proteomes" id="UP000050794"/>
    </source>
</evidence>
<reference evidence="2 3" key="2">
    <citation type="submission" date="2018-11" db="EMBL/GenBank/DDBJ databases">
        <authorList>
            <consortium name="Pathogen Informatics"/>
        </authorList>
    </citation>
    <scope>NUCLEOTIDE SEQUENCE [LARGE SCALE GENOMIC DNA]</scope>
</reference>
<feature type="compositionally biased region" description="Low complexity" evidence="1">
    <location>
        <begin position="191"/>
        <end position="202"/>
    </location>
</feature>